<dbReference type="InterPro" id="IPR048350">
    <property type="entry name" value="S-Me-THD-like_C"/>
</dbReference>
<dbReference type="InterPro" id="IPR024071">
    <property type="entry name" value="S-Me-THD_C_sf"/>
</dbReference>
<name>A0AAE3HGF4_9FIRM</name>
<keyword evidence="4" id="KW-1185">Reference proteome</keyword>
<protein>
    <submittedName>
        <fullName evidence="3">DUF917 domain-containing protein</fullName>
    </submittedName>
</protein>
<dbReference type="Pfam" id="PF20906">
    <property type="entry name" value="S-Me-THD_C"/>
    <property type="match status" value="1"/>
</dbReference>
<evidence type="ECO:0000313" key="3">
    <source>
        <dbReference type="EMBL" id="MCR1900171.1"/>
    </source>
</evidence>
<dbReference type="Gene3D" id="2.40.390.10">
    <property type="entry name" value="CV3147-like"/>
    <property type="match status" value="1"/>
</dbReference>
<evidence type="ECO:0000259" key="1">
    <source>
        <dbReference type="Pfam" id="PF06032"/>
    </source>
</evidence>
<dbReference type="SUPFAM" id="SSF160991">
    <property type="entry name" value="CV3147-like"/>
    <property type="match status" value="1"/>
</dbReference>
<dbReference type="Proteomes" id="UP001205748">
    <property type="component" value="Unassembled WGS sequence"/>
</dbReference>
<evidence type="ECO:0000259" key="2">
    <source>
        <dbReference type="Pfam" id="PF20906"/>
    </source>
</evidence>
<dbReference type="RefSeq" id="WP_257533259.1">
    <property type="nucleotide sequence ID" value="NZ_JANKAS010000021.1"/>
</dbReference>
<organism evidence="3 4">
    <name type="scientific">Irregularibacter muris</name>
    <dbReference type="NCBI Taxonomy" id="1796619"/>
    <lineage>
        <taxon>Bacteria</taxon>
        <taxon>Bacillati</taxon>
        <taxon>Bacillota</taxon>
        <taxon>Clostridia</taxon>
        <taxon>Eubacteriales</taxon>
        <taxon>Eubacteriaceae</taxon>
        <taxon>Irregularibacter</taxon>
    </lineage>
</organism>
<dbReference type="Pfam" id="PF06032">
    <property type="entry name" value="S-Me-THD_N"/>
    <property type="match status" value="1"/>
</dbReference>
<sequence length="373" mass="40847">MDNTIKTMQDIDDLIRGTMLYGTGGGGSAEKGKELLLESFSAGKEIKWTDIDDLPEDGWVCTALFMGPSSPPTEEEEQEKIAKGMTERVEKNMLEAAVKELEKELGIKFTAIVPVEPGGYNCPAPLAAAAKLEVAIVDGDLVGRAMPEVAQALPTTANHPICPITCCDPWGNVTVIRKTHSYAMAEALGKMLSLPAYEPIGLAAFPMKIKDLKEVFVRGTLTKFLKIGREAREAHERGEDAIKTLAKASEGFDFFRGEITKFDWGIVKGYFEGDIYVEGKDDYAGKELHLWFRNENHLAYVDGELLVTTPDLITLVLEETGAPLVNMDLKVGMNVGAIAIPHPVYRTEAGMKLLGPEHYGLDIQYKPVEEVLG</sequence>
<dbReference type="InterPro" id="IPR010318">
    <property type="entry name" value="S-Me-THD_N"/>
</dbReference>
<accession>A0AAE3HGF4</accession>
<dbReference type="InterPro" id="IPR027479">
    <property type="entry name" value="S-Me-THD_N_sf"/>
</dbReference>
<comment type="caution">
    <text evidence="3">The sequence shown here is derived from an EMBL/GenBank/DDBJ whole genome shotgun (WGS) entry which is preliminary data.</text>
</comment>
<dbReference type="AlphaFoldDB" id="A0AAE3HGF4"/>
<feature type="domain" description="S-Me-THD-like C-terminal" evidence="2">
    <location>
        <begin position="183"/>
        <end position="368"/>
    </location>
</feature>
<dbReference type="EMBL" id="JANKAS010000021">
    <property type="protein sequence ID" value="MCR1900171.1"/>
    <property type="molecule type" value="Genomic_DNA"/>
</dbReference>
<evidence type="ECO:0000313" key="4">
    <source>
        <dbReference type="Proteomes" id="UP001205748"/>
    </source>
</evidence>
<dbReference type="Gene3D" id="3.40.1610.10">
    <property type="entry name" value="CV3147-like domain"/>
    <property type="match status" value="1"/>
</dbReference>
<feature type="domain" description="S-Me-THD N-terminal" evidence="1">
    <location>
        <begin position="9"/>
        <end position="177"/>
    </location>
</feature>
<reference evidence="3" key="1">
    <citation type="submission" date="2022-07" db="EMBL/GenBank/DDBJ databases">
        <title>Enhanced cultured diversity of the mouse gut microbiota enables custom-made synthetic communities.</title>
        <authorList>
            <person name="Afrizal A."/>
        </authorList>
    </citation>
    <scope>NUCLEOTIDE SEQUENCE</scope>
    <source>
        <strain evidence="3">DSM 28593</strain>
    </source>
</reference>
<proteinExistence type="predicted"/>
<gene>
    <name evidence="3" type="ORF">NSA47_14485</name>
</gene>